<evidence type="ECO:0000256" key="1">
    <source>
        <dbReference type="SAM" id="Phobius"/>
    </source>
</evidence>
<evidence type="ECO:0000313" key="2">
    <source>
        <dbReference type="EMBL" id="MCG2612858.1"/>
    </source>
</evidence>
<dbReference type="InterPro" id="IPR007352">
    <property type="entry name" value="DUF420"/>
</dbReference>
<dbReference type="RefSeq" id="WP_237868085.1">
    <property type="nucleotide sequence ID" value="NZ_JAKLTR010000001.1"/>
</dbReference>
<keyword evidence="1" id="KW-0812">Transmembrane</keyword>
<dbReference type="Pfam" id="PF04238">
    <property type="entry name" value="DUF420"/>
    <property type="match status" value="1"/>
</dbReference>
<name>A0ABS9KKL6_9BACT</name>
<accession>A0ABS9KKL6</accession>
<sequence length="193" mass="21489">MLAPAWKRNDKKASFLIITFSLIVFIAVSVLSRVQVKVDLGFDVHIFAKANAVINSLVSVLLIVALIAVKSKQYLLHKNLMMTAMVLSILFLVSYICHHLLAGESVYGDANHDGVADAAEIAAVGSSRTIYRLILFPHIVLAGVILPFILYTAYRAQIGEWPGHRKLARITWPIWLYVAVTGVVIYFMISPYY</sequence>
<keyword evidence="1" id="KW-1133">Transmembrane helix</keyword>
<dbReference type="EMBL" id="JAKLTR010000001">
    <property type="protein sequence ID" value="MCG2612858.1"/>
    <property type="molecule type" value="Genomic_DNA"/>
</dbReference>
<protein>
    <submittedName>
        <fullName evidence="2">DUF420 domain-containing protein</fullName>
    </submittedName>
</protein>
<keyword evidence="1" id="KW-0472">Membrane</keyword>
<comment type="caution">
    <text evidence="2">The sequence shown here is derived from an EMBL/GenBank/DDBJ whole genome shotgun (WGS) entry which is preliminary data.</text>
</comment>
<dbReference type="PANTHER" id="PTHR37692">
    <property type="entry name" value="HYPOTHETICAL MEMBRANE SPANNING PROTEIN"/>
    <property type="match status" value="1"/>
</dbReference>
<feature type="transmembrane region" description="Helical" evidence="1">
    <location>
        <begin position="174"/>
        <end position="192"/>
    </location>
</feature>
<organism evidence="2 3">
    <name type="scientific">Terrimonas ginsenosidimutans</name>
    <dbReference type="NCBI Taxonomy" id="2908004"/>
    <lineage>
        <taxon>Bacteria</taxon>
        <taxon>Pseudomonadati</taxon>
        <taxon>Bacteroidota</taxon>
        <taxon>Chitinophagia</taxon>
        <taxon>Chitinophagales</taxon>
        <taxon>Chitinophagaceae</taxon>
        <taxon>Terrimonas</taxon>
    </lineage>
</organism>
<keyword evidence="3" id="KW-1185">Reference proteome</keyword>
<gene>
    <name evidence="2" type="ORF">LZZ85_01155</name>
</gene>
<feature type="transmembrane region" description="Helical" evidence="1">
    <location>
        <begin position="134"/>
        <end position="154"/>
    </location>
</feature>
<dbReference type="PANTHER" id="PTHR37692:SF1">
    <property type="entry name" value="DUF420 DOMAIN-CONTAINING PROTEIN"/>
    <property type="match status" value="1"/>
</dbReference>
<reference evidence="2" key="1">
    <citation type="submission" date="2022-01" db="EMBL/GenBank/DDBJ databases">
        <authorList>
            <person name="Jo J.-H."/>
            <person name="Im W.-T."/>
        </authorList>
    </citation>
    <scope>NUCLEOTIDE SEQUENCE</scope>
    <source>
        <strain evidence="2">NA20</strain>
    </source>
</reference>
<dbReference type="Proteomes" id="UP001165367">
    <property type="component" value="Unassembled WGS sequence"/>
</dbReference>
<feature type="transmembrane region" description="Helical" evidence="1">
    <location>
        <begin position="80"/>
        <end position="101"/>
    </location>
</feature>
<feature type="transmembrane region" description="Helical" evidence="1">
    <location>
        <begin position="46"/>
        <end position="68"/>
    </location>
</feature>
<feature type="transmembrane region" description="Helical" evidence="1">
    <location>
        <begin position="12"/>
        <end position="34"/>
    </location>
</feature>
<proteinExistence type="predicted"/>
<evidence type="ECO:0000313" key="3">
    <source>
        <dbReference type="Proteomes" id="UP001165367"/>
    </source>
</evidence>